<evidence type="ECO:0000256" key="2">
    <source>
        <dbReference type="ARBA" id="ARBA00022517"/>
    </source>
</evidence>
<reference evidence="9" key="1">
    <citation type="submission" date="2006-10" db="EMBL/GenBank/DDBJ databases">
        <authorList>
            <person name="Amadeo P."/>
            <person name="Zhao Q."/>
            <person name="Wortman J."/>
            <person name="Fraser-Liggett C."/>
            <person name="Carlton J."/>
        </authorList>
    </citation>
    <scope>NUCLEOTIDE SEQUENCE</scope>
    <source>
        <strain evidence="9">G3</strain>
    </source>
</reference>
<dbReference type="InterPro" id="IPR012973">
    <property type="entry name" value="NOG_C"/>
</dbReference>
<dbReference type="SUPFAM" id="SSF52540">
    <property type="entry name" value="P-loop containing nucleoside triphosphate hydrolases"/>
    <property type="match status" value="1"/>
</dbReference>
<dbReference type="Pfam" id="PF08155">
    <property type="entry name" value="NOGCT"/>
    <property type="match status" value="1"/>
</dbReference>
<organism evidence="9 10">
    <name type="scientific">Trichomonas vaginalis (strain ATCC PRA-98 / G3)</name>
    <dbReference type="NCBI Taxonomy" id="412133"/>
    <lineage>
        <taxon>Eukaryota</taxon>
        <taxon>Metamonada</taxon>
        <taxon>Parabasalia</taxon>
        <taxon>Trichomonadida</taxon>
        <taxon>Trichomonadidae</taxon>
        <taxon>Trichomonas</taxon>
    </lineage>
</organism>
<reference evidence="9" key="2">
    <citation type="journal article" date="2007" name="Science">
        <title>Draft genome sequence of the sexually transmitted pathogen Trichomonas vaginalis.</title>
        <authorList>
            <person name="Carlton J.M."/>
            <person name="Hirt R.P."/>
            <person name="Silva J.C."/>
            <person name="Delcher A.L."/>
            <person name="Schatz M."/>
            <person name="Zhao Q."/>
            <person name="Wortman J.R."/>
            <person name="Bidwell S.L."/>
            <person name="Alsmark U.C.M."/>
            <person name="Besteiro S."/>
            <person name="Sicheritz-Ponten T."/>
            <person name="Noel C.J."/>
            <person name="Dacks J.B."/>
            <person name="Foster P.G."/>
            <person name="Simillion C."/>
            <person name="Van de Peer Y."/>
            <person name="Miranda-Saavedra D."/>
            <person name="Barton G.J."/>
            <person name="Westrop G.D."/>
            <person name="Mueller S."/>
            <person name="Dessi D."/>
            <person name="Fiori P.L."/>
            <person name="Ren Q."/>
            <person name="Paulsen I."/>
            <person name="Zhang H."/>
            <person name="Bastida-Corcuera F.D."/>
            <person name="Simoes-Barbosa A."/>
            <person name="Brown M.T."/>
            <person name="Hayes R.D."/>
            <person name="Mukherjee M."/>
            <person name="Okumura C.Y."/>
            <person name="Schneider R."/>
            <person name="Smith A.J."/>
            <person name="Vanacova S."/>
            <person name="Villalvazo M."/>
            <person name="Haas B.J."/>
            <person name="Pertea M."/>
            <person name="Feldblyum T.V."/>
            <person name="Utterback T.R."/>
            <person name="Shu C.L."/>
            <person name="Osoegawa K."/>
            <person name="de Jong P.J."/>
            <person name="Hrdy I."/>
            <person name="Horvathova L."/>
            <person name="Zubacova Z."/>
            <person name="Dolezal P."/>
            <person name="Malik S.B."/>
            <person name="Logsdon J.M. Jr."/>
            <person name="Henze K."/>
            <person name="Gupta A."/>
            <person name="Wang C.C."/>
            <person name="Dunne R.L."/>
            <person name="Upcroft J.A."/>
            <person name="Upcroft P."/>
            <person name="White O."/>
            <person name="Salzberg S.L."/>
            <person name="Tang P."/>
            <person name="Chiu C.-H."/>
            <person name="Lee Y.-S."/>
            <person name="Embley T.M."/>
            <person name="Coombs G.H."/>
            <person name="Mottram J.C."/>
            <person name="Tachezy J."/>
            <person name="Fraser-Liggett C.M."/>
            <person name="Johnson P.J."/>
        </authorList>
    </citation>
    <scope>NUCLEOTIDE SEQUENCE [LARGE SCALE GENOMIC DNA]</scope>
    <source>
        <strain evidence="9">G3</strain>
    </source>
</reference>
<evidence type="ECO:0000256" key="1">
    <source>
        <dbReference type="ARBA" id="ARBA00004604"/>
    </source>
</evidence>
<dbReference type="InterPro" id="IPR010674">
    <property type="entry name" value="NOG1_Rossman_fold_dom"/>
</dbReference>
<dbReference type="GO" id="GO:0005525">
    <property type="term" value="F:GTP binding"/>
    <property type="evidence" value="ECO:0007669"/>
    <property type="project" value="UniProtKB-KW"/>
</dbReference>
<dbReference type="CDD" id="cd01897">
    <property type="entry name" value="NOG"/>
    <property type="match status" value="1"/>
</dbReference>
<dbReference type="GO" id="GO:0005730">
    <property type="term" value="C:nucleolus"/>
    <property type="evidence" value="ECO:0000318"/>
    <property type="project" value="GO_Central"/>
</dbReference>
<name>A2DY82_TRIV3</name>
<dbReference type="PROSITE" id="PS51710">
    <property type="entry name" value="G_OBG"/>
    <property type="match status" value="1"/>
</dbReference>
<evidence type="ECO:0000256" key="5">
    <source>
        <dbReference type="ARBA" id="ARBA00023242"/>
    </source>
</evidence>
<sequence length="596" mass="67844">MALVFGNIHAVPKSSQELIDTVLSSTNRKTATIIHPGFKISRIRDFYMNKVNFARDQFTSRLTQILEDFPRLDSIHPFWASLINVIYDRDHYKLALGQIIGAKTLIHNVGRDYVKYLKYGDSLFRCKQLKKAALGRMCTACRRLTPSLQYLEEVRQHLQRLPAIDPSAPTIILAGAPSTGKSSFMNQITRANVEVAAFPFTTKSLYLGHTDWAFLTWQVIDTPGLLDRPLEKRNTIEMQSVMAMVHLRAAIVYMLDISGTCGYSVEQQVSLYHSLGEIFANRPVTVVLTKTDLVNPDNMSPEDKALIDSMQGPNVSFMRMSSMTGDGVSEVKEHVCQGLRKMRVDSKKNSDKISQIESQLHIAKPEQTYEPNIPASVANPQGLGRPTQKELEEMAGGAGQYAANTNAERDLKNPEWQNDVMPEIIEGRNIADYIDPDIEKKFAALLEEEKVRYQNYQAVKQAFEENKWKVTPEQEEMVSIIRERRQMIRNKAEEKRNGRPGMPEKMKKQSKSVIADRVDSMLQERGVDESARQRAVDKVLSEKPSRVERKLEPEKRDTGIVKHGAGERFDYYVKTNYILEPKFLFSGKAGFKRDYK</sequence>
<dbReference type="VEuPathDB" id="TrichDB:TVAG_461080"/>
<feature type="region of interest" description="Disordered" evidence="7">
    <location>
        <begin position="490"/>
        <end position="512"/>
    </location>
</feature>
<dbReference type="STRING" id="5722.A2DY82"/>
<evidence type="ECO:0000256" key="7">
    <source>
        <dbReference type="SAM" id="MobiDB-lite"/>
    </source>
</evidence>
<dbReference type="AlphaFoldDB" id="A2DY82"/>
<keyword evidence="3" id="KW-0547">Nucleotide-binding</keyword>
<dbReference type="InterPro" id="IPR031167">
    <property type="entry name" value="G_OBG"/>
</dbReference>
<keyword evidence="4" id="KW-0342">GTP-binding</keyword>
<dbReference type="GO" id="GO:0042273">
    <property type="term" value="P:ribosomal large subunit biogenesis"/>
    <property type="evidence" value="ECO:0000318"/>
    <property type="project" value="GO_Central"/>
</dbReference>
<evidence type="ECO:0000256" key="4">
    <source>
        <dbReference type="ARBA" id="ARBA00023134"/>
    </source>
</evidence>
<evidence type="ECO:0000259" key="8">
    <source>
        <dbReference type="PROSITE" id="PS51710"/>
    </source>
</evidence>
<comment type="similarity">
    <text evidence="6">Belongs to the TRAFAC class OBG-HflX-like GTPase superfamily. OBG GTPase family. NOG subfamily.</text>
</comment>
<feature type="domain" description="OBG-type G" evidence="8">
    <location>
        <begin position="169"/>
        <end position="340"/>
    </location>
</feature>
<comment type="subcellular location">
    <subcellularLocation>
        <location evidence="1 6">Nucleus</location>
        <location evidence="1 6">Nucleolus</location>
    </subcellularLocation>
</comment>
<proteinExistence type="inferred from homology"/>
<dbReference type="Gene3D" id="3.40.50.300">
    <property type="entry name" value="P-loop containing nucleotide triphosphate hydrolases"/>
    <property type="match status" value="1"/>
</dbReference>
<dbReference type="InterPro" id="IPR041623">
    <property type="entry name" value="NOG1_N"/>
</dbReference>
<dbReference type="RefSeq" id="XP_001326914.1">
    <property type="nucleotide sequence ID" value="XM_001326879.1"/>
</dbReference>
<dbReference type="EMBL" id="DS113267">
    <property type="protein sequence ID" value="EAY14691.1"/>
    <property type="molecule type" value="Genomic_DNA"/>
</dbReference>
<evidence type="ECO:0000256" key="6">
    <source>
        <dbReference type="PIRNR" id="PIRNR038919"/>
    </source>
</evidence>
<dbReference type="InterPro" id="IPR027417">
    <property type="entry name" value="P-loop_NTPase"/>
</dbReference>
<dbReference type="GO" id="GO:0003723">
    <property type="term" value="F:RNA binding"/>
    <property type="evidence" value="ECO:0000318"/>
    <property type="project" value="GO_Central"/>
</dbReference>
<evidence type="ECO:0000313" key="10">
    <source>
        <dbReference type="Proteomes" id="UP000001542"/>
    </source>
</evidence>
<dbReference type="Proteomes" id="UP000001542">
    <property type="component" value="Unassembled WGS sequence"/>
</dbReference>
<dbReference type="FunCoup" id="A2DY82">
    <property type="interactions" value="786"/>
</dbReference>
<dbReference type="InParanoid" id="A2DY82"/>
<dbReference type="InterPro" id="IPR006073">
    <property type="entry name" value="GTP-bd"/>
</dbReference>
<accession>A2DY82</accession>
<protein>
    <recommendedName>
        <fullName evidence="6">Nucleolar GTP-binding protein 1</fullName>
    </recommendedName>
</protein>
<gene>
    <name evidence="9" type="ORF">TVAG_461080</name>
</gene>
<dbReference type="eggNOG" id="KOG1490">
    <property type="taxonomic scope" value="Eukaryota"/>
</dbReference>
<dbReference type="OMA" id="ILEHDEW"/>
<evidence type="ECO:0000313" key="9">
    <source>
        <dbReference type="EMBL" id="EAY14691.1"/>
    </source>
</evidence>
<feature type="compositionally biased region" description="Basic and acidic residues" evidence="7">
    <location>
        <begin position="490"/>
        <end position="507"/>
    </location>
</feature>
<keyword evidence="2 6" id="KW-0690">Ribosome biogenesis</keyword>
<dbReference type="GO" id="GO:0003924">
    <property type="term" value="F:GTPase activity"/>
    <property type="evidence" value="ECO:0000318"/>
    <property type="project" value="GO_Central"/>
</dbReference>
<keyword evidence="5 6" id="KW-0539">Nucleus</keyword>
<keyword evidence="10" id="KW-1185">Reference proteome</keyword>
<dbReference type="Pfam" id="PF17835">
    <property type="entry name" value="NOG1_N"/>
    <property type="match status" value="1"/>
</dbReference>
<dbReference type="Gene3D" id="1.20.120.1190">
    <property type="match status" value="1"/>
</dbReference>
<dbReference type="PANTHER" id="PTHR45759">
    <property type="entry name" value="NUCLEOLAR GTP-BINDING PROTEIN 1"/>
    <property type="match status" value="1"/>
</dbReference>
<dbReference type="InterPro" id="IPR024926">
    <property type="entry name" value="NOG1"/>
</dbReference>
<dbReference type="Pfam" id="PF06858">
    <property type="entry name" value="NOG1"/>
    <property type="match status" value="1"/>
</dbReference>
<dbReference type="KEGG" id="tva:4772684"/>
<dbReference type="PIRSF" id="PIRSF038919">
    <property type="entry name" value="NOG1"/>
    <property type="match status" value="1"/>
</dbReference>
<comment type="function">
    <text evidence="6">Involved in the biogenesis of the 60S ribosomal subunit.</text>
</comment>
<dbReference type="OrthoDB" id="415015at2759"/>
<dbReference type="PRINTS" id="PR00326">
    <property type="entry name" value="GTP1OBG"/>
</dbReference>
<dbReference type="SMR" id="A2DY82"/>
<evidence type="ECO:0000256" key="3">
    <source>
        <dbReference type="ARBA" id="ARBA00022741"/>
    </source>
</evidence>
<dbReference type="VEuPathDB" id="TrichDB:TVAGG3_0645190"/>